<gene>
    <name evidence="2" type="ORF">HMPREF1318_0664</name>
</gene>
<keyword evidence="3" id="KW-1185">Reference proteome</keyword>
<dbReference type="Gene3D" id="3.40.50.300">
    <property type="entry name" value="P-loop containing nucleotide triphosphate hydrolases"/>
    <property type="match status" value="1"/>
</dbReference>
<name>J1HME2_9ACTO</name>
<dbReference type="AlphaFoldDB" id="J1HME2"/>
<keyword evidence="1" id="KW-0175">Coiled coil</keyword>
<dbReference type="Proteomes" id="UP000002941">
    <property type="component" value="Unassembled WGS sequence"/>
</dbReference>
<evidence type="ECO:0000313" key="2">
    <source>
        <dbReference type="EMBL" id="EJF46743.1"/>
    </source>
</evidence>
<dbReference type="Pfam" id="PF12846">
    <property type="entry name" value="AAA_10"/>
    <property type="match status" value="1"/>
</dbReference>
<feature type="coiled-coil region" evidence="1">
    <location>
        <begin position="131"/>
        <end position="158"/>
    </location>
</feature>
<protein>
    <recommendedName>
        <fullName evidence="4">AAA-like domain protein</fullName>
    </recommendedName>
</protein>
<sequence>MGDVKTVSTMFGHYGYTVPTRKTIESALAWFNDGAWPDIIFYPHGDHLHTFRSFSSAQMAHRAVDNDIDCTQWTGIEGHSVMTIACLDEVKGGWEIDSTDPEAAWASRLHRDGGVRAISVRARIEPPAITRGEMRRHRHEYEEDLKKAQQQGKMDKAEAETAAANLAATERAYAKNPPPTLTDVRTTVAIDGRFVDPSTIGAGTGNILVTRPGRQVELLTEMGLCSDVRESPHVKDWPVQVLAASGIGDTSVVGDGPTSTVVIGFAEHDQEIAGYEPSRAGNEDSAPATFVAGDTGTGKTQLLLWMASQEVLAGRDVVSFSPKAMSSADRLVENVDGQTGGSGHPVQARVVTLSDLAAVDGVLDPFNYASDTSDAVNRATSNILSVNPWGTTEARSRWESALVQALRYGAQAGARTTGQALLRAKEAGAPAEMVDDILGLAAAYPQFRAFVGSGNGQVAQHSLRGWTHIQVGSSPLNLPDEHALATGDVTLSQRVDVTLVRALINSYLYLLRERGGSIYLDEAWVFLLVGRSELDAAGRLMREFGVSMVLFNQKVSEMRNAGLEGYFSRSLIMPLKDRIEAETALHIAGPDLVTPERLARLQAKATKGDKKSVVPNWDSMRHLAARDGVGRVIKKPDGSDEIVRGTVAFYADLDDHCVPVEVVLPDDFLEMATTNAGVLLNRRWAARQAQEATSD</sequence>
<evidence type="ECO:0000313" key="3">
    <source>
        <dbReference type="Proteomes" id="UP000002941"/>
    </source>
</evidence>
<proteinExistence type="predicted"/>
<accession>J1HME2</accession>
<reference evidence="2 3" key="1">
    <citation type="submission" date="2012-05" db="EMBL/GenBank/DDBJ databases">
        <authorList>
            <person name="Harkins D.M."/>
            <person name="Madupu R."/>
            <person name="Durkin A.S."/>
            <person name="Torralba M."/>
            <person name="Methe B."/>
            <person name="Sutton G.G."/>
            <person name="Nelson K.E."/>
        </authorList>
    </citation>
    <scope>NUCLEOTIDE SEQUENCE [LARGE SCALE GENOMIC DNA]</scope>
    <source>
        <strain evidence="2 3">F0489</strain>
    </source>
</reference>
<dbReference type="InterPro" id="IPR027417">
    <property type="entry name" value="P-loop_NTPase"/>
</dbReference>
<evidence type="ECO:0008006" key="4">
    <source>
        <dbReference type="Google" id="ProtNLM"/>
    </source>
</evidence>
<evidence type="ECO:0000256" key="1">
    <source>
        <dbReference type="SAM" id="Coils"/>
    </source>
</evidence>
<comment type="caution">
    <text evidence="2">The sequence shown here is derived from an EMBL/GenBank/DDBJ whole genome shotgun (WGS) entry which is preliminary data.</text>
</comment>
<dbReference type="SUPFAM" id="SSF52540">
    <property type="entry name" value="P-loop containing nucleoside triphosphate hydrolases"/>
    <property type="match status" value="1"/>
</dbReference>
<dbReference type="PATRIC" id="fig|1125718.3.peg.730"/>
<dbReference type="EMBL" id="AKFT01000050">
    <property type="protein sequence ID" value="EJF46743.1"/>
    <property type="molecule type" value="Genomic_DNA"/>
</dbReference>
<organism evidence="2 3">
    <name type="scientific">Actinomyces massiliensis F0489</name>
    <dbReference type="NCBI Taxonomy" id="1125718"/>
    <lineage>
        <taxon>Bacteria</taxon>
        <taxon>Bacillati</taxon>
        <taxon>Actinomycetota</taxon>
        <taxon>Actinomycetes</taxon>
        <taxon>Actinomycetales</taxon>
        <taxon>Actinomycetaceae</taxon>
        <taxon>Actinomyces</taxon>
    </lineage>
</organism>
<dbReference type="eggNOG" id="COG0433">
    <property type="taxonomic scope" value="Bacteria"/>
</dbReference>